<dbReference type="CDD" id="cd01167">
    <property type="entry name" value="bac_FRK"/>
    <property type="match status" value="1"/>
</dbReference>
<dbReference type="PROSITE" id="PS00584">
    <property type="entry name" value="PFKB_KINASES_2"/>
    <property type="match status" value="1"/>
</dbReference>
<evidence type="ECO:0000256" key="5">
    <source>
        <dbReference type="ARBA" id="ARBA00022840"/>
    </source>
</evidence>
<evidence type="ECO:0000256" key="1">
    <source>
        <dbReference type="ARBA" id="ARBA00010688"/>
    </source>
</evidence>
<evidence type="ECO:0000313" key="7">
    <source>
        <dbReference type="EMBL" id="SUZ57473.1"/>
    </source>
</evidence>
<comment type="similarity">
    <text evidence="1">Belongs to the carbohydrate kinase PfkB family.</text>
</comment>
<evidence type="ECO:0000256" key="3">
    <source>
        <dbReference type="ARBA" id="ARBA00022741"/>
    </source>
</evidence>
<dbReference type="PANTHER" id="PTHR43085">
    <property type="entry name" value="HEXOKINASE FAMILY MEMBER"/>
    <property type="match status" value="1"/>
</dbReference>
<keyword evidence="4" id="KW-0418">Kinase</keyword>
<feature type="domain" description="Carbohydrate kinase PfkB" evidence="6">
    <location>
        <begin position="2"/>
        <end position="305"/>
    </location>
</feature>
<sequence length="309" mass="33535">MILCFGESLIDLIPKEDASGATVFRPVPGGSPFNTAIALGRLGIHTGFLGAISTDFFGEMLISYLKKNSVDPAYIFRSQAPTSLAFVSPETKEKETSYQFYMDDTAATLLQPDHIPRSFPSSVEALLFGSTALATEPIATTLINFMQKESGNRLITLDPNIRPSLISDPETFRSRFAIFLECADIVKVSLSDLAWLFPSKSWREFSQMCLGHGVSVVFLTDGGTGAWGITNQHEVFSESERIDVKDSIGAGDSFHAGMLTQLSKLGKLSLASIQTLTVSDLENCLHLGTRAAAITCSRPGADPPWKNEL</sequence>
<keyword evidence="5" id="KW-0067">ATP-binding</keyword>
<dbReference type="PANTHER" id="PTHR43085:SF1">
    <property type="entry name" value="PSEUDOURIDINE KINASE-RELATED"/>
    <property type="match status" value="1"/>
</dbReference>
<evidence type="ECO:0000259" key="6">
    <source>
        <dbReference type="Pfam" id="PF00294"/>
    </source>
</evidence>
<accession>A0A381NVF2</accession>
<dbReference type="Gene3D" id="3.40.1190.20">
    <property type="match status" value="1"/>
</dbReference>
<reference evidence="7" key="1">
    <citation type="submission" date="2018-05" db="EMBL/GenBank/DDBJ databases">
        <authorList>
            <person name="Lanie J.A."/>
            <person name="Ng W.-L."/>
            <person name="Kazmierczak K.M."/>
            <person name="Andrzejewski T.M."/>
            <person name="Davidsen T.M."/>
            <person name="Wayne K.J."/>
            <person name="Tettelin H."/>
            <person name="Glass J.I."/>
            <person name="Rusch D."/>
            <person name="Podicherti R."/>
            <person name="Tsui H.-C.T."/>
            <person name="Winkler M.E."/>
        </authorList>
    </citation>
    <scope>NUCLEOTIDE SEQUENCE</scope>
</reference>
<dbReference type="SUPFAM" id="SSF53613">
    <property type="entry name" value="Ribokinase-like"/>
    <property type="match status" value="1"/>
</dbReference>
<dbReference type="GO" id="GO:0005524">
    <property type="term" value="F:ATP binding"/>
    <property type="evidence" value="ECO:0007669"/>
    <property type="project" value="UniProtKB-KW"/>
</dbReference>
<name>A0A381NVF2_9ZZZZ</name>
<protein>
    <recommendedName>
        <fullName evidence="6">Carbohydrate kinase PfkB domain-containing protein</fullName>
    </recommendedName>
</protein>
<proteinExistence type="inferred from homology"/>
<keyword evidence="3" id="KW-0547">Nucleotide-binding</keyword>
<dbReference type="EMBL" id="UINC01000559">
    <property type="protein sequence ID" value="SUZ57473.1"/>
    <property type="molecule type" value="Genomic_DNA"/>
</dbReference>
<dbReference type="InterPro" id="IPR011611">
    <property type="entry name" value="PfkB_dom"/>
</dbReference>
<evidence type="ECO:0000256" key="2">
    <source>
        <dbReference type="ARBA" id="ARBA00022679"/>
    </source>
</evidence>
<dbReference type="InterPro" id="IPR002173">
    <property type="entry name" value="Carboh/pur_kinase_PfkB_CS"/>
</dbReference>
<dbReference type="GO" id="GO:0016301">
    <property type="term" value="F:kinase activity"/>
    <property type="evidence" value="ECO:0007669"/>
    <property type="project" value="UniProtKB-KW"/>
</dbReference>
<organism evidence="7">
    <name type="scientific">marine metagenome</name>
    <dbReference type="NCBI Taxonomy" id="408172"/>
    <lineage>
        <taxon>unclassified sequences</taxon>
        <taxon>metagenomes</taxon>
        <taxon>ecological metagenomes</taxon>
    </lineage>
</organism>
<dbReference type="AlphaFoldDB" id="A0A381NVF2"/>
<gene>
    <name evidence="7" type="ORF">METZ01_LOCUS10327</name>
</gene>
<keyword evidence="2" id="KW-0808">Transferase</keyword>
<dbReference type="Pfam" id="PF00294">
    <property type="entry name" value="PfkB"/>
    <property type="match status" value="1"/>
</dbReference>
<dbReference type="InterPro" id="IPR050306">
    <property type="entry name" value="PfkB_Carbo_kinase"/>
</dbReference>
<dbReference type="InterPro" id="IPR029056">
    <property type="entry name" value="Ribokinase-like"/>
</dbReference>
<evidence type="ECO:0000256" key="4">
    <source>
        <dbReference type="ARBA" id="ARBA00022777"/>
    </source>
</evidence>